<dbReference type="EC" id="2.7.1.-" evidence="5"/>
<dbReference type="OrthoDB" id="236271at2"/>
<reference evidence="6" key="1">
    <citation type="submission" date="2017-02" db="EMBL/GenBank/DDBJ databases">
        <title>Comparative genomics and description of representatives of a novel lineage of planctomycetes thriving in anoxic sediments.</title>
        <authorList>
            <person name="Spring S."/>
            <person name="Bunk B."/>
            <person name="Sproer C."/>
        </authorList>
    </citation>
    <scope>NUCLEOTIDE SEQUENCE [LARGE SCALE GENOMIC DNA]</scope>
    <source>
        <strain evidence="6">SM-Chi-D1</strain>
    </source>
</reference>
<evidence type="ECO:0000259" key="4">
    <source>
        <dbReference type="Pfam" id="PF00294"/>
    </source>
</evidence>
<protein>
    <submittedName>
        <fullName evidence="5">Putative sugar kinase YdjH</fullName>
        <ecNumber evidence="5">2.7.1.-</ecNumber>
    </submittedName>
</protein>
<keyword evidence="2 5" id="KW-0808">Transferase</keyword>
<dbReference type="SUPFAM" id="SSF53613">
    <property type="entry name" value="Ribokinase-like"/>
    <property type="match status" value="1"/>
</dbReference>
<dbReference type="Pfam" id="PF00294">
    <property type="entry name" value="PfkB"/>
    <property type="match status" value="1"/>
</dbReference>
<evidence type="ECO:0000313" key="6">
    <source>
        <dbReference type="Proteomes" id="UP000188181"/>
    </source>
</evidence>
<keyword evidence="3 5" id="KW-0418">Kinase</keyword>
<dbReference type="AlphaFoldDB" id="A0A1Q2MBX8"/>
<proteinExistence type="inferred from homology"/>
<accession>A0A1Q2MBX8</accession>
<dbReference type="Proteomes" id="UP000188181">
    <property type="component" value="Chromosome"/>
</dbReference>
<gene>
    <name evidence="5" type="primary">ydjH_1</name>
    <name evidence="5" type="ORF">SMSP2_00517</name>
</gene>
<keyword evidence="6" id="KW-1185">Reference proteome</keyword>
<dbReference type="InterPro" id="IPR011611">
    <property type="entry name" value="PfkB_dom"/>
</dbReference>
<dbReference type="Gene3D" id="3.40.1190.20">
    <property type="match status" value="1"/>
</dbReference>
<dbReference type="InterPro" id="IPR050306">
    <property type="entry name" value="PfkB_Carbo_kinase"/>
</dbReference>
<dbReference type="STRING" id="1851148.SMSP2_00517"/>
<evidence type="ECO:0000313" key="5">
    <source>
        <dbReference type="EMBL" id="AQQ70174.1"/>
    </source>
</evidence>
<dbReference type="PANTHER" id="PTHR43085:SF57">
    <property type="entry name" value="CARBOHYDRATE KINASE PFKB DOMAIN-CONTAINING PROTEIN"/>
    <property type="match status" value="1"/>
</dbReference>
<dbReference type="InterPro" id="IPR029056">
    <property type="entry name" value="Ribokinase-like"/>
</dbReference>
<organism evidence="5 6">
    <name type="scientific">Limihaloglobus sulfuriphilus</name>
    <dbReference type="NCBI Taxonomy" id="1851148"/>
    <lineage>
        <taxon>Bacteria</taxon>
        <taxon>Pseudomonadati</taxon>
        <taxon>Planctomycetota</taxon>
        <taxon>Phycisphaerae</taxon>
        <taxon>Sedimentisphaerales</taxon>
        <taxon>Sedimentisphaeraceae</taxon>
        <taxon>Limihaloglobus</taxon>
    </lineage>
</organism>
<sequence>MTEKNKSVMVAGHICLDITPKFPDSLSGGFNDIFAPGKLINVGEAVIGTGGAVSNTGLTMAKLGLDVKLNGKIGDDAFGSMIQDIVGRDRSKSFSIVPGQSSSYSIVIAPPGLDRMFLHNPATNDTFTLDDIDYDALKDCWLFHFGYPPLMKRMYQDGGSQTAKMFKKAKDCGVITSLDMTLPDPDSDSGRIDWREMLKNTLPYVDIFLPSVEETAFMLDKELFYQRKKDAGDSDPVLAYSAADCEYLTGTLIDMGVSIAAVKKGIDGYYLQTADKIKIKGIDSAAWQSRQIWCPSYFCPKEEFASATGAGDSTIGGFLTAILYGLEPVDTLRTANILAYQNIRSMDTLSGIKDWQTTIKMARDTELEFNKVCINENGWQFDEKTNMWHGPRDSRKTS</sequence>
<dbReference type="GO" id="GO:0016301">
    <property type="term" value="F:kinase activity"/>
    <property type="evidence" value="ECO:0007669"/>
    <property type="project" value="UniProtKB-KW"/>
</dbReference>
<evidence type="ECO:0000256" key="2">
    <source>
        <dbReference type="ARBA" id="ARBA00022679"/>
    </source>
</evidence>
<dbReference type="KEGG" id="pbas:SMSP2_00517"/>
<evidence type="ECO:0000256" key="3">
    <source>
        <dbReference type="ARBA" id="ARBA00022777"/>
    </source>
</evidence>
<comment type="similarity">
    <text evidence="1">Belongs to the carbohydrate kinase PfkB family.</text>
</comment>
<name>A0A1Q2MBX8_9BACT</name>
<dbReference type="PANTHER" id="PTHR43085">
    <property type="entry name" value="HEXOKINASE FAMILY MEMBER"/>
    <property type="match status" value="1"/>
</dbReference>
<evidence type="ECO:0000256" key="1">
    <source>
        <dbReference type="ARBA" id="ARBA00010688"/>
    </source>
</evidence>
<dbReference type="RefSeq" id="WP_146682461.1">
    <property type="nucleotide sequence ID" value="NZ_CP019646.1"/>
</dbReference>
<feature type="domain" description="Carbohydrate kinase PfkB" evidence="4">
    <location>
        <begin position="30"/>
        <end position="350"/>
    </location>
</feature>
<dbReference type="EMBL" id="CP019646">
    <property type="protein sequence ID" value="AQQ70174.1"/>
    <property type="molecule type" value="Genomic_DNA"/>
</dbReference>